<evidence type="ECO:0000256" key="3">
    <source>
        <dbReference type="ARBA" id="ARBA00022741"/>
    </source>
</evidence>
<feature type="domain" description="ABC transporter" evidence="5">
    <location>
        <begin position="2"/>
        <end position="230"/>
    </location>
</feature>
<dbReference type="Pfam" id="PF00005">
    <property type="entry name" value="ABC_tran"/>
    <property type="match status" value="1"/>
</dbReference>
<keyword evidence="4 6" id="KW-0067">ATP-binding</keyword>
<proteinExistence type="inferred from homology"/>
<evidence type="ECO:0000313" key="7">
    <source>
        <dbReference type="Proteomes" id="UP000461162"/>
    </source>
</evidence>
<evidence type="ECO:0000313" key="6">
    <source>
        <dbReference type="EMBL" id="MUM76826.1"/>
    </source>
</evidence>
<dbReference type="PROSITE" id="PS50893">
    <property type="entry name" value="ABC_TRANSPORTER_2"/>
    <property type="match status" value="1"/>
</dbReference>
<keyword evidence="7" id="KW-1185">Reference proteome</keyword>
<comment type="caution">
    <text evidence="6">The sequence shown here is derived from an EMBL/GenBank/DDBJ whole genome shotgun (WGS) entry which is preliminary data.</text>
</comment>
<dbReference type="Gene3D" id="3.40.50.300">
    <property type="entry name" value="P-loop containing nucleotide triphosphate hydrolases"/>
    <property type="match status" value="1"/>
</dbReference>
<dbReference type="InterPro" id="IPR027417">
    <property type="entry name" value="P-loop_NTPase"/>
</dbReference>
<dbReference type="InterPro" id="IPR003439">
    <property type="entry name" value="ABC_transporter-like_ATP-bd"/>
</dbReference>
<dbReference type="PANTHER" id="PTHR43553:SF24">
    <property type="entry name" value="ENERGY-COUPLING FACTOR TRANSPORTER ATP-BINDING PROTEIN ECFA1"/>
    <property type="match status" value="1"/>
</dbReference>
<evidence type="ECO:0000256" key="2">
    <source>
        <dbReference type="ARBA" id="ARBA00022448"/>
    </source>
</evidence>
<name>A0A7K1KL66_9BACT</name>
<keyword evidence="3" id="KW-0547">Nucleotide-binding</keyword>
<dbReference type="SMART" id="SM00382">
    <property type="entry name" value="AAA"/>
    <property type="match status" value="1"/>
</dbReference>
<evidence type="ECO:0000256" key="1">
    <source>
        <dbReference type="ARBA" id="ARBA00005417"/>
    </source>
</evidence>
<dbReference type="InterPro" id="IPR003593">
    <property type="entry name" value="AAA+_ATPase"/>
</dbReference>
<dbReference type="InterPro" id="IPR015856">
    <property type="entry name" value="ABC_transpr_CbiO/EcfA_su"/>
</dbReference>
<dbReference type="AlphaFoldDB" id="A0A7K1KL66"/>
<dbReference type="GO" id="GO:0043190">
    <property type="term" value="C:ATP-binding cassette (ABC) transporter complex"/>
    <property type="evidence" value="ECO:0007669"/>
    <property type="project" value="TreeGrafter"/>
</dbReference>
<sequence length="246" mass="26109">MITVTDLDYAYPGGQEALRGVSLSIAPGMLVGLVGANGSGKSTLMALMAGLYSPVSGSVTVDGCSSPGQGRAVRAKCRLVMQDADLQMLGATVEEDLLLGRGRTEATVARARELARRFSLLTAWERPVQTLSWGMKRKVCLAAALLDDPLVLLLDEPFSGLDYPGMREMRGLLRENRAAGLTQVVSSHDLECFIDLVDQLVVLDAGRLALDGPPVAVLDRVSGHGVRPPCSWSAGLGVRCWDGESS</sequence>
<keyword evidence="2" id="KW-0813">Transport</keyword>
<dbReference type="EMBL" id="WODC01000002">
    <property type="protein sequence ID" value="MUM76826.1"/>
    <property type="molecule type" value="Genomic_DNA"/>
</dbReference>
<reference evidence="6 7" key="1">
    <citation type="submission" date="2019-11" db="EMBL/GenBank/DDBJ databases">
        <title>Pseudodesulfovibrio alkaliphilus, sp. nov., an alkaliphilic sulfate-reducing bacteria from mud volcano of Taman peninsula, Russia.</title>
        <authorList>
            <person name="Frolova A."/>
            <person name="Merkel A.Y."/>
            <person name="Slobodkin A.I."/>
        </authorList>
    </citation>
    <scope>NUCLEOTIDE SEQUENCE [LARGE SCALE GENOMIC DNA]</scope>
    <source>
        <strain evidence="6 7">F-1</strain>
    </source>
</reference>
<evidence type="ECO:0000259" key="5">
    <source>
        <dbReference type="PROSITE" id="PS50893"/>
    </source>
</evidence>
<dbReference type="PANTHER" id="PTHR43553">
    <property type="entry name" value="HEAVY METAL TRANSPORTER"/>
    <property type="match status" value="1"/>
</dbReference>
<evidence type="ECO:0000256" key="4">
    <source>
        <dbReference type="ARBA" id="ARBA00022840"/>
    </source>
</evidence>
<dbReference type="Proteomes" id="UP000461162">
    <property type="component" value="Unassembled WGS sequence"/>
</dbReference>
<organism evidence="6 7">
    <name type="scientific">Pseudodesulfovibrio alkaliphilus</name>
    <dbReference type="NCBI Taxonomy" id="2661613"/>
    <lineage>
        <taxon>Bacteria</taxon>
        <taxon>Pseudomonadati</taxon>
        <taxon>Thermodesulfobacteriota</taxon>
        <taxon>Desulfovibrionia</taxon>
        <taxon>Desulfovibrionales</taxon>
        <taxon>Desulfovibrionaceae</taxon>
    </lineage>
</organism>
<dbReference type="SUPFAM" id="SSF52540">
    <property type="entry name" value="P-loop containing nucleoside triphosphate hydrolases"/>
    <property type="match status" value="1"/>
</dbReference>
<protein>
    <submittedName>
        <fullName evidence="6">ATP-binding cassette domain-containing protein</fullName>
    </submittedName>
</protein>
<dbReference type="GO" id="GO:0042626">
    <property type="term" value="F:ATPase-coupled transmembrane transporter activity"/>
    <property type="evidence" value="ECO:0007669"/>
    <property type="project" value="TreeGrafter"/>
</dbReference>
<dbReference type="GO" id="GO:0005524">
    <property type="term" value="F:ATP binding"/>
    <property type="evidence" value="ECO:0007669"/>
    <property type="project" value="UniProtKB-KW"/>
</dbReference>
<dbReference type="GO" id="GO:0016887">
    <property type="term" value="F:ATP hydrolysis activity"/>
    <property type="evidence" value="ECO:0007669"/>
    <property type="project" value="InterPro"/>
</dbReference>
<comment type="similarity">
    <text evidence="1">Belongs to the ABC transporter superfamily.</text>
</comment>
<dbReference type="InterPro" id="IPR050095">
    <property type="entry name" value="ECF_ABC_transporter_ATP-bd"/>
</dbReference>
<accession>A0A7K1KL66</accession>
<dbReference type="RefSeq" id="WP_155932478.1">
    <property type="nucleotide sequence ID" value="NZ_WODC01000002.1"/>
</dbReference>
<gene>
    <name evidence="6" type="ORF">GKC30_04165</name>
</gene>
<dbReference type="CDD" id="cd03225">
    <property type="entry name" value="ABC_cobalt_CbiO_domain1"/>
    <property type="match status" value="1"/>
</dbReference>